<evidence type="ECO:0000313" key="2">
    <source>
        <dbReference type="EMBL" id="MBF5058911.1"/>
    </source>
</evidence>
<name>A0ABS0AZL0_9BACT</name>
<comment type="caution">
    <text evidence="2">The sequence shown here is derived from an EMBL/GenBank/DDBJ whole genome shotgun (WGS) entry which is preliminary data.</text>
</comment>
<sequence>MANKMRPIHPGEVLKDELEVLDLSASALARALAVPANRISFILNGKRAVTADTAPGHLQSLSHIPANLVSVRRGLTK</sequence>
<gene>
    <name evidence="2" type="ORF">NEPTK9_000411</name>
</gene>
<protein>
    <recommendedName>
        <fullName evidence="4">Addiction module antidote protein, HigA family</fullName>
    </recommendedName>
</protein>
<keyword evidence="1" id="KW-0238">DNA-binding</keyword>
<dbReference type="InterPro" id="IPR010982">
    <property type="entry name" value="Lambda_DNA-bd_dom_sf"/>
</dbReference>
<proteinExistence type="predicted"/>
<organism evidence="2 3">
    <name type="scientific">Candidatus Neptunichlamydia vexilliferae</name>
    <dbReference type="NCBI Taxonomy" id="1651774"/>
    <lineage>
        <taxon>Bacteria</taxon>
        <taxon>Pseudomonadati</taxon>
        <taxon>Chlamydiota</taxon>
        <taxon>Chlamydiia</taxon>
        <taxon>Parachlamydiales</taxon>
        <taxon>Simkaniaceae</taxon>
        <taxon>Candidatus Neptunichlamydia</taxon>
    </lineage>
</organism>
<evidence type="ECO:0008006" key="4">
    <source>
        <dbReference type="Google" id="ProtNLM"/>
    </source>
</evidence>
<dbReference type="EMBL" id="JAAEJV010000006">
    <property type="protein sequence ID" value="MBF5058911.1"/>
    <property type="molecule type" value="Genomic_DNA"/>
</dbReference>
<dbReference type="PANTHER" id="PTHR36924">
    <property type="entry name" value="ANTITOXIN HIGA-1"/>
    <property type="match status" value="1"/>
</dbReference>
<accession>A0ABS0AZL0</accession>
<dbReference type="Gene3D" id="1.10.260.40">
    <property type="entry name" value="lambda repressor-like DNA-binding domains"/>
    <property type="match status" value="1"/>
</dbReference>
<evidence type="ECO:0000256" key="1">
    <source>
        <dbReference type="ARBA" id="ARBA00023125"/>
    </source>
</evidence>
<dbReference type="InterPro" id="IPR013430">
    <property type="entry name" value="Toxin_antidote_HigA"/>
</dbReference>
<dbReference type="Proteomes" id="UP001194714">
    <property type="component" value="Unassembled WGS sequence"/>
</dbReference>
<keyword evidence="3" id="KW-1185">Reference proteome</keyword>
<reference evidence="2 3" key="1">
    <citation type="submission" date="2020-01" db="EMBL/GenBank/DDBJ databases">
        <title>Draft genome sequence of Cand. Neptunochlamydia vexilliferae K9.</title>
        <authorList>
            <person name="Schulz F."/>
            <person name="Koestlbacher S."/>
            <person name="Wascher F."/>
            <person name="Pizzetti I."/>
            <person name="Horn M."/>
        </authorList>
    </citation>
    <scope>NUCLEOTIDE SEQUENCE [LARGE SCALE GENOMIC DNA]</scope>
    <source>
        <strain evidence="2 3">K9</strain>
    </source>
</reference>
<dbReference type="SUPFAM" id="SSF47413">
    <property type="entry name" value="lambda repressor-like DNA-binding domains"/>
    <property type="match status" value="1"/>
</dbReference>
<dbReference type="NCBIfam" id="TIGR02607">
    <property type="entry name" value="antidote_HigA"/>
    <property type="match status" value="1"/>
</dbReference>
<evidence type="ECO:0000313" key="3">
    <source>
        <dbReference type="Proteomes" id="UP001194714"/>
    </source>
</evidence>
<dbReference type="PANTHER" id="PTHR36924:SF1">
    <property type="entry name" value="ANTITOXIN HIGA-1"/>
    <property type="match status" value="1"/>
</dbReference>